<dbReference type="PROSITE" id="PS01063">
    <property type="entry name" value="SIGMA70_ECF"/>
    <property type="match status" value="1"/>
</dbReference>
<comment type="subunit">
    <text evidence="2">Interacts transiently with the RNA polymerase catalytic core formed by RpoA, RpoB, RpoC and RpoZ (2 alpha, 1 beta, 1 beta' and 1 omega subunit) to form the RNA polymerase holoenzyme that can initiate transcription.</text>
</comment>
<dbReference type="Pfam" id="PF04542">
    <property type="entry name" value="Sigma70_r2"/>
    <property type="match status" value="1"/>
</dbReference>
<dbReference type="GO" id="GO:0003677">
    <property type="term" value="F:DNA binding"/>
    <property type="evidence" value="ECO:0007669"/>
    <property type="project" value="UniProtKB-KW"/>
</dbReference>
<dbReference type="GO" id="GO:0006950">
    <property type="term" value="P:response to stress"/>
    <property type="evidence" value="ECO:0007669"/>
    <property type="project" value="UniProtKB-ARBA"/>
</dbReference>
<dbReference type="InterPro" id="IPR014284">
    <property type="entry name" value="RNA_pol_sigma-70_dom"/>
</dbReference>
<dbReference type="InterPro" id="IPR039425">
    <property type="entry name" value="RNA_pol_sigma-70-like"/>
</dbReference>
<dbReference type="CDD" id="cd06171">
    <property type="entry name" value="Sigma70_r4"/>
    <property type="match status" value="1"/>
</dbReference>
<accession>A0A3D9ZQU1</accession>
<sequence length="359" mass="40522">MTWLAAAFDDHRQELRAHCYRLAGNVADADELTQETFLRAWRARDRFEGRASVRTWLYRIATNVFLDSRKAAERRTAPVGDILEWSTRIGPYPDVASGVAAGELVELALIAALMHLPPRQRAAFVLRDISGWTPAEVADALGVAVPAANSLIQRARHTVRLHAPADPRDWRRPELTAEDEAILRRYADASDAESIRILLADDVRITMPPDPPVVGIDAVTAFLARPLDWRTFPARANGRPAQVNYLREPGGARYEGLVVDVFADRRRAHRGDQRLRRGGTRRGVRDARLPRPGGTPVIDQLRYDERRNEGATHGYADQSPHHPDRWRGCRRRAGGAGRRAGRLAHPRRIHPQRDRARRR</sequence>
<dbReference type="Gene3D" id="1.10.10.10">
    <property type="entry name" value="Winged helix-like DNA-binding domain superfamily/Winged helix DNA-binding domain"/>
    <property type="match status" value="1"/>
</dbReference>
<dbReference type="InterPro" id="IPR013324">
    <property type="entry name" value="RNA_pol_sigma_r3/r4-like"/>
</dbReference>
<dbReference type="Gene3D" id="3.10.450.50">
    <property type="match status" value="1"/>
</dbReference>
<proteinExistence type="inferred from homology"/>
<evidence type="ECO:0000259" key="9">
    <source>
        <dbReference type="Pfam" id="PF04542"/>
    </source>
</evidence>
<dbReference type="AlphaFoldDB" id="A0A3D9ZQU1"/>
<dbReference type="Pfam" id="PF08281">
    <property type="entry name" value="Sigma70_r4_2"/>
    <property type="match status" value="1"/>
</dbReference>
<dbReference type="GO" id="GO:0006352">
    <property type="term" value="P:DNA-templated transcription initiation"/>
    <property type="evidence" value="ECO:0007669"/>
    <property type="project" value="InterPro"/>
</dbReference>
<dbReference type="SUPFAM" id="SSF88659">
    <property type="entry name" value="Sigma3 and sigma4 domains of RNA polymerase sigma factors"/>
    <property type="match status" value="1"/>
</dbReference>
<comment type="similarity">
    <text evidence="1 7">Belongs to the sigma-70 factor family. ECF subfamily.</text>
</comment>
<dbReference type="GO" id="GO:0016987">
    <property type="term" value="F:sigma factor activity"/>
    <property type="evidence" value="ECO:0007669"/>
    <property type="project" value="UniProtKB-KW"/>
</dbReference>
<evidence type="ECO:0000313" key="12">
    <source>
        <dbReference type="Proteomes" id="UP000256913"/>
    </source>
</evidence>
<feature type="compositionally biased region" description="Basic residues" evidence="8">
    <location>
        <begin position="328"/>
        <end position="359"/>
    </location>
</feature>
<dbReference type="NCBIfam" id="TIGR02937">
    <property type="entry name" value="sigma70-ECF"/>
    <property type="match status" value="1"/>
</dbReference>
<dbReference type="Gene3D" id="1.10.1740.10">
    <property type="match status" value="1"/>
</dbReference>
<comment type="caution">
    <text evidence="11">The sequence shown here is derived from an EMBL/GenBank/DDBJ whole genome shotgun (WGS) entry which is preliminary data.</text>
</comment>
<feature type="region of interest" description="Disordered" evidence="8">
    <location>
        <begin position="270"/>
        <end position="296"/>
    </location>
</feature>
<dbReference type="InterPro" id="IPR032710">
    <property type="entry name" value="NTF2-like_dom_sf"/>
</dbReference>
<evidence type="ECO:0000256" key="2">
    <source>
        <dbReference type="ARBA" id="ARBA00011344"/>
    </source>
</evidence>
<name>A0A3D9ZQU1_9ACTN</name>
<evidence type="ECO:0000256" key="8">
    <source>
        <dbReference type="SAM" id="MobiDB-lite"/>
    </source>
</evidence>
<keyword evidence="5 7" id="KW-0238">DNA-binding</keyword>
<protein>
    <recommendedName>
        <fullName evidence="7">RNA polymerase sigma factor</fullName>
    </recommendedName>
</protein>
<dbReference type="PANTHER" id="PTHR43133:SF65">
    <property type="entry name" value="ECF RNA POLYMERASE SIGMA FACTOR SIGG"/>
    <property type="match status" value="1"/>
</dbReference>
<gene>
    <name evidence="11" type="ORF">DFJ67_5030</name>
</gene>
<dbReference type="PANTHER" id="PTHR43133">
    <property type="entry name" value="RNA POLYMERASE ECF-TYPE SIGMA FACTO"/>
    <property type="match status" value="1"/>
</dbReference>
<feature type="domain" description="RNA polymerase sigma-70 region 2" evidence="9">
    <location>
        <begin position="8"/>
        <end position="74"/>
    </location>
</feature>
<dbReference type="InterPro" id="IPR013249">
    <property type="entry name" value="RNA_pol_sigma70_r4_t2"/>
</dbReference>
<reference evidence="11 12" key="1">
    <citation type="submission" date="2018-08" db="EMBL/GenBank/DDBJ databases">
        <title>Sequencing the genomes of 1000 actinobacteria strains.</title>
        <authorList>
            <person name="Klenk H.-P."/>
        </authorList>
    </citation>
    <scope>NUCLEOTIDE SEQUENCE [LARGE SCALE GENOMIC DNA]</scope>
    <source>
        <strain evidence="11 12">DSM 44099</strain>
    </source>
</reference>
<dbReference type="InterPro" id="IPR036388">
    <property type="entry name" value="WH-like_DNA-bd_sf"/>
</dbReference>
<feature type="region of interest" description="Disordered" evidence="8">
    <location>
        <begin position="311"/>
        <end position="359"/>
    </location>
</feature>
<evidence type="ECO:0000256" key="4">
    <source>
        <dbReference type="ARBA" id="ARBA00023082"/>
    </source>
</evidence>
<dbReference type="RefSeq" id="WP_244940439.1">
    <property type="nucleotide sequence ID" value="NZ_QUMQ01000001.1"/>
</dbReference>
<evidence type="ECO:0000259" key="10">
    <source>
        <dbReference type="Pfam" id="PF08281"/>
    </source>
</evidence>
<dbReference type="InterPro" id="IPR013325">
    <property type="entry name" value="RNA_pol_sigma_r2"/>
</dbReference>
<evidence type="ECO:0000256" key="6">
    <source>
        <dbReference type="ARBA" id="ARBA00023163"/>
    </source>
</evidence>
<evidence type="ECO:0000313" key="11">
    <source>
        <dbReference type="EMBL" id="REF99004.1"/>
    </source>
</evidence>
<dbReference type="InterPro" id="IPR000838">
    <property type="entry name" value="RNA_pol_sigma70_ECF_CS"/>
</dbReference>
<dbReference type="InterPro" id="IPR007627">
    <property type="entry name" value="RNA_pol_sigma70_r2"/>
</dbReference>
<evidence type="ECO:0000256" key="7">
    <source>
        <dbReference type="RuleBase" id="RU000716"/>
    </source>
</evidence>
<dbReference type="Proteomes" id="UP000256913">
    <property type="component" value="Unassembled WGS sequence"/>
</dbReference>
<keyword evidence="4 7" id="KW-0731">Sigma factor</keyword>
<dbReference type="SUPFAM" id="SSF54427">
    <property type="entry name" value="NTF2-like"/>
    <property type="match status" value="1"/>
</dbReference>
<keyword evidence="12" id="KW-1185">Reference proteome</keyword>
<evidence type="ECO:0000256" key="5">
    <source>
        <dbReference type="ARBA" id="ARBA00023125"/>
    </source>
</evidence>
<keyword evidence="6 7" id="KW-0804">Transcription</keyword>
<keyword evidence="3 7" id="KW-0805">Transcription regulation</keyword>
<evidence type="ECO:0000256" key="3">
    <source>
        <dbReference type="ARBA" id="ARBA00023015"/>
    </source>
</evidence>
<evidence type="ECO:0000256" key="1">
    <source>
        <dbReference type="ARBA" id="ARBA00010641"/>
    </source>
</evidence>
<organism evidence="11 12">
    <name type="scientific">Asanoa ferruginea</name>
    <dbReference type="NCBI Taxonomy" id="53367"/>
    <lineage>
        <taxon>Bacteria</taxon>
        <taxon>Bacillati</taxon>
        <taxon>Actinomycetota</taxon>
        <taxon>Actinomycetes</taxon>
        <taxon>Micromonosporales</taxon>
        <taxon>Micromonosporaceae</taxon>
        <taxon>Asanoa</taxon>
    </lineage>
</organism>
<feature type="domain" description="RNA polymerase sigma factor 70 region 4 type 2" evidence="10">
    <location>
        <begin position="108"/>
        <end position="156"/>
    </location>
</feature>
<dbReference type="EMBL" id="QUMQ01000001">
    <property type="protein sequence ID" value="REF99004.1"/>
    <property type="molecule type" value="Genomic_DNA"/>
</dbReference>
<dbReference type="SUPFAM" id="SSF88946">
    <property type="entry name" value="Sigma2 domain of RNA polymerase sigma factors"/>
    <property type="match status" value="1"/>
</dbReference>